<feature type="domain" description="Luciferase-like" evidence="3">
    <location>
        <begin position="18"/>
        <end position="229"/>
    </location>
</feature>
<dbReference type="PANTHER" id="PTHR43244:SF1">
    <property type="entry name" value="5,10-METHYLENETETRAHYDROMETHANOPTERIN REDUCTASE"/>
    <property type="match status" value="1"/>
</dbReference>
<dbReference type="Pfam" id="PF00296">
    <property type="entry name" value="Bac_luciferase"/>
    <property type="match status" value="1"/>
</dbReference>
<dbReference type="CDD" id="cd01097">
    <property type="entry name" value="Tetrahydromethanopterin_reductase"/>
    <property type="match status" value="1"/>
</dbReference>
<dbReference type="InterPro" id="IPR012312">
    <property type="entry name" value="Hemerythrin-like"/>
</dbReference>
<evidence type="ECO:0000256" key="1">
    <source>
        <dbReference type="ARBA" id="ARBA00023002"/>
    </source>
</evidence>
<dbReference type="EMBL" id="JABEND010000004">
    <property type="protein sequence ID" value="NNG35967.1"/>
    <property type="molecule type" value="Genomic_DNA"/>
</dbReference>
<dbReference type="GO" id="GO:0016705">
    <property type="term" value="F:oxidoreductase activity, acting on paired donors, with incorporation or reduction of molecular oxygen"/>
    <property type="evidence" value="ECO:0007669"/>
    <property type="project" value="InterPro"/>
</dbReference>
<dbReference type="InterPro" id="IPR050564">
    <property type="entry name" value="F420-G6PD/mer"/>
</dbReference>
<keyword evidence="1" id="KW-0560">Oxidoreductase</keyword>
<feature type="compositionally biased region" description="Basic and acidic residues" evidence="2">
    <location>
        <begin position="351"/>
        <end position="362"/>
    </location>
</feature>
<evidence type="ECO:0000259" key="3">
    <source>
        <dbReference type="Pfam" id="PF00296"/>
    </source>
</evidence>
<dbReference type="InterPro" id="IPR011251">
    <property type="entry name" value="Luciferase-like_dom"/>
</dbReference>
<reference evidence="5 6" key="1">
    <citation type="submission" date="2020-05" db="EMBL/GenBank/DDBJ databases">
        <title>Nakamurella sp. DB0629 isolated from air conditioner.</title>
        <authorList>
            <person name="Kim D.H."/>
            <person name="Kim D.-U."/>
        </authorList>
    </citation>
    <scope>NUCLEOTIDE SEQUENCE [LARGE SCALE GENOMIC DNA]</scope>
    <source>
        <strain evidence="5 6">DB0629</strain>
    </source>
</reference>
<dbReference type="Gene3D" id="1.20.120.520">
    <property type="entry name" value="nmb1532 protein domain like"/>
    <property type="match status" value="1"/>
</dbReference>
<dbReference type="Gene3D" id="3.20.20.30">
    <property type="entry name" value="Luciferase-like domain"/>
    <property type="match status" value="1"/>
</dbReference>
<dbReference type="CDD" id="cd12108">
    <property type="entry name" value="Hr-like"/>
    <property type="match status" value="1"/>
</dbReference>
<dbReference type="RefSeq" id="WP_171199641.1">
    <property type="nucleotide sequence ID" value="NZ_JABEND010000004.1"/>
</dbReference>
<dbReference type="Proteomes" id="UP000562984">
    <property type="component" value="Unassembled WGS sequence"/>
</dbReference>
<feature type="compositionally biased region" description="Low complexity" evidence="2">
    <location>
        <begin position="308"/>
        <end position="327"/>
    </location>
</feature>
<gene>
    <name evidence="5" type="ORF">HKD39_09625</name>
</gene>
<accession>A0A849A7F3</accession>
<evidence type="ECO:0000256" key="2">
    <source>
        <dbReference type="SAM" id="MobiDB-lite"/>
    </source>
</evidence>
<evidence type="ECO:0000313" key="5">
    <source>
        <dbReference type="EMBL" id="NNG35967.1"/>
    </source>
</evidence>
<keyword evidence="6" id="KW-1185">Reference proteome</keyword>
<feature type="region of interest" description="Disordered" evidence="2">
    <location>
        <begin position="287"/>
        <end position="366"/>
    </location>
</feature>
<evidence type="ECO:0000313" key="6">
    <source>
        <dbReference type="Proteomes" id="UP000562984"/>
    </source>
</evidence>
<comment type="caution">
    <text evidence="5">The sequence shown here is derived from an EMBL/GenBank/DDBJ whole genome shotgun (WGS) entry which is preliminary data.</text>
</comment>
<organism evidence="5 6">
    <name type="scientific">Nakamurella aerolata</name>
    <dbReference type="NCBI Taxonomy" id="1656892"/>
    <lineage>
        <taxon>Bacteria</taxon>
        <taxon>Bacillati</taxon>
        <taxon>Actinomycetota</taxon>
        <taxon>Actinomycetes</taxon>
        <taxon>Nakamurellales</taxon>
        <taxon>Nakamurellaceae</taxon>
        <taxon>Nakamurella</taxon>
    </lineage>
</organism>
<sequence length="536" mass="57850">MADYLQDIEFGIFPTPAADQVEQTVALAELADAVGIDLVAVQDHPYQGKFVDTWTLLSVIGARTSQLKVAPNVVSLPLRPPVVLAKAAATLDLLTAGRVELGLGAGAFWDAIEAAGGPRRTPGEAVDALAEAIEIMRAMWAGGSLRFPGKHYQVKGLHAGPAPAHQIPIWIGSYKPRMLALTGRLADGWVPSMGYADPPALAGLSAQIDEAALQAGRAPGSIKRIYNVFGQFGRGSGLLRGTADQWAEQLTELAVTVGMSTFVVGTDDPDDVRRIAAEVAPAVREQVAAERERVASQPVPMQPPTPDAPDGSVGSSSSDGPAAGVPPQRQRITVTPTHDDGSRLTGELEWDERARPRTDGARVDQSQFTAEQLAAPQHLVDIHDGLRAELDQVRDVVQQVRQGHLSVGQARSVLNTMAMRQNNWTLGAFCESYCRIVTGHHTLEDRSIFPHLRRADPELGPVLDRLQDEHEVIHHVLDELDRALVGLVDEPGYGVAGQEALDALQRKVDLLTDTMRSHLAYEEQELLEPLARYGFQ</sequence>
<dbReference type="InterPro" id="IPR036661">
    <property type="entry name" value="Luciferase-like_sf"/>
</dbReference>
<dbReference type="SUPFAM" id="SSF51679">
    <property type="entry name" value="Bacterial luciferase-like"/>
    <property type="match status" value="1"/>
</dbReference>
<proteinExistence type="predicted"/>
<dbReference type="AlphaFoldDB" id="A0A849A7F3"/>
<dbReference type="Pfam" id="PF01814">
    <property type="entry name" value="Hemerythrin"/>
    <property type="match status" value="1"/>
</dbReference>
<dbReference type="PANTHER" id="PTHR43244">
    <property type="match status" value="1"/>
</dbReference>
<protein>
    <submittedName>
        <fullName evidence="5">LLM class flavin-dependent oxidoreductase</fullName>
    </submittedName>
</protein>
<name>A0A849A7F3_9ACTN</name>
<evidence type="ECO:0000259" key="4">
    <source>
        <dbReference type="Pfam" id="PF01814"/>
    </source>
</evidence>
<feature type="domain" description="Hemerythrin-like" evidence="4">
    <location>
        <begin position="378"/>
        <end position="527"/>
    </location>
</feature>